<accession>A0A5C5XU26</accession>
<dbReference type="SMART" id="SM00849">
    <property type="entry name" value="Lactamase_B"/>
    <property type="match status" value="1"/>
</dbReference>
<dbReference type="EMBL" id="SJPK01000008">
    <property type="protein sequence ID" value="TWT65092.1"/>
    <property type="molecule type" value="Genomic_DNA"/>
</dbReference>
<dbReference type="InterPro" id="IPR001279">
    <property type="entry name" value="Metallo-B-lactamas"/>
</dbReference>
<keyword evidence="3" id="KW-1185">Reference proteome</keyword>
<dbReference type="AlphaFoldDB" id="A0A5C5XU26"/>
<comment type="caution">
    <text evidence="2">The sequence shown here is derived from an EMBL/GenBank/DDBJ whole genome shotgun (WGS) entry which is preliminary data.</text>
</comment>
<dbReference type="OrthoDB" id="2373347at2"/>
<proteinExistence type="predicted"/>
<dbReference type="Proteomes" id="UP000318053">
    <property type="component" value="Unassembled WGS sequence"/>
</dbReference>
<dbReference type="Gene3D" id="3.60.15.10">
    <property type="entry name" value="Ribonuclease Z/Hydroxyacylglutathione hydrolase-like"/>
    <property type="match status" value="1"/>
</dbReference>
<evidence type="ECO:0000313" key="2">
    <source>
        <dbReference type="EMBL" id="TWT65092.1"/>
    </source>
</evidence>
<organism evidence="2 3">
    <name type="scientific">Allorhodopirellula solitaria</name>
    <dbReference type="NCBI Taxonomy" id="2527987"/>
    <lineage>
        <taxon>Bacteria</taxon>
        <taxon>Pseudomonadati</taxon>
        <taxon>Planctomycetota</taxon>
        <taxon>Planctomycetia</taxon>
        <taxon>Pirellulales</taxon>
        <taxon>Pirellulaceae</taxon>
        <taxon>Allorhodopirellula</taxon>
    </lineage>
</organism>
<dbReference type="InterPro" id="IPR036866">
    <property type="entry name" value="RibonucZ/Hydroxyglut_hydro"/>
</dbReference>
<evidence type="ECO:0000313" key="3">
    <source>
        <dbReference type="Proteomes" id="UP000318053"/>
    </source>
</evidence>
<sequence>MSKYICTTCGTQFAESDEPPSECKICTDQRQYVGWNGQQWTVLDELKQSHRSVVRLEEPGLYGIGIEPSFAIGQRALLVTHPDGNVLWDCIPLIDDDLVEIVKAIGGISAIAISHPHYYTSMVEWSQAFDCPIYLHAADRQWVARPAPAIEFWEGQTKDIGRSRTLIRCGGHFDGGTVMHWPDNANGKGVILSGDILQVVQDRRWVSFMYSYPNLIPLPASAVRRIVDSIEPFEFDRIYGAWWGKVVRRDAKLAVKQSAERYIRAIHED</sequence>
<dbReference type="RefSeq" id="WP_146392342.1">
    <property type="nucleotide sequence ID" value="NZ_SJPK01000008.1"/>
</dbReference>
<feature type="domain" description="Metallo-beta-lactamase" evidence="1">
    <location>
        <begin position="73"/>
        <end position="242"/>
    </location>
</feature>
<gene>
    <name evidence="2" type="ORF">CA85_34380</name>
</gene>
<dbReference type="SUPFAM" id="SSF56281">
    <property type="entry name" value="Metallo-hydrolase/oxidoreductase"/>
    <property type="match status" value="1"/>
</dbReference>
<reference evidence="2 3" key="1">
    <citation type="submission" date="2019-02" db="EMBL/GenBank/DDBJ databases">
        <title>Deep-cultivation of Planctomycetes and their phenomic and genomic characterization uncovers novel biology.</title>
        <authorList>
            <person name="Wiegand S."/>
            <person name="Jogler M."/>
            <person name="Boedeker C."/>
            <person name="Pinto D."/>
            <person name="Vollmers J."/>
            <person name="Rivas-Marin E."/>
            <person name="Kohn T."/>
            <person name="Peeters S.H."/>
            <person name="Heuer A."/>
            <person name="Rast P."/>
            <person name="Oberbeckmann S."/>
            <person name="Bunk B."/>
            <person name="Jeske O."/>
            <person name="Meyerdierks A."/>
            <person name="Storesund J.E."/>
            <person name="Kallscheuer N."/>
            <person name="Luecker S."/>
            <person name="Lage O.M."/>
            <person name="Pohl T."/>
            <person name="Merkel B.J."/>
            <person name="Hornburger P."/>
            <person name="Mueller R.-W."/>
            <person name="Bruemmer F."/>
            <person name="Labrenz M."/>
            <person name="Spormann A.M."/>
            <person name="Op Den Camp H."/>
            <person name="Overmann J."/>
            <person name="Amann R."/>
            <person name="Jetten M.S.M."/>
            <person name="Mascher T."/>
            <person name="Medema M.H."/>
            <person name="Devos D.P."/>
            <person name="Kaster A.-K."/>
            <person name="Ovreas L."/>
            <person name="Rohde M."/>
            <person name="Galperin M.Y."/>
            <person name="Jogler C."/>
        </authorList>
    </citation>
    <scope>NUCLEOTIDE SEQUENCE [LARGE SCALE GENOMIC DNA]</scope>
    <source>
        <strain evidence="2 3">CA85</strain>
    </source>
</reference>
<dbReference type="PANTHER" id="PTHR36839:SF1">
    <property type="entry name" value="METALLO-BETA-LACTAMASE FAMILY PROTEIN (AFU_ORTHOLOGUE AFUA_5G12770)"/>
    <property type="match status" value="1"/>
</dbReference>
<evidence type="ECO:0000259" key="1">
    <source>
        <dbReference type="SMART" id="SM00849"/>
    </source>
</evidence>
<dbReference type="PANTHER" id="PTHR36839">
    <property type="entry name" value="METALLO-BETA-LACTAMASE FAMILY PROTEIN (AFU_ORTHOLOGUE AFUA_5G12770)"/>
    <property type="match status" value="1"/>
</dbReference>
<protein>
    <recommendedName>
        <fullName evidence="1">Metallo-beta-lactamase domain-containing protein</fullName>
    </recommendedName>
</protein>
<name>A0A5C5XU26_9BACT</name>